<dbReference type="RefSeq" id="WP_134641765.1">
    <property type="nucleotide sequence ID" value="NZ_SOHM01000031.1"/>
</dbReference>
<reference evidence="3 4" key="1">
    <citation type="submission" date="2019-03" db="EMBL/GenBank/DDBJ databases">
        <title>Genomics of glacier-inhabiting Cryobacterium strains.</title>
        <authorList>
            <person name="Liu Q."/>
            <person name="Xin Y.-H."/>
        </authorList>
    </citation>
    <scope>NUCLEOTIDE SEQUENCE [LARGE SCALE GENOMIC DNA]</scope>
    <source>
        <strain evidence="3 4">Sr59</strain>
    </source>
</reference>
<evidence type="ECO:0000313" key="4">
    <source>
        <dbReference type="Proteomes" id="UP000298468"/>
    </source>
</evidence>
<dbReference type="Proteomes" id="UP000298468">
    <property type="component" value="Unassembled WGS sequence"/>
</dbReference>
<feature type="domain" description="XdhC Rossmann" evidence="2">
    <location>
        <begin position="215"/>
        <end position="356"/>
    </location>
</feature>
<dbReference type="PANTHER" id="PTHR30388">
    <property type="entry name" value="ALDEHYDE OXIDOREDUCTASE MOLYBDENUM COFACTOR ASSEMBLY PROTEIN"/>
    <property type="match status" value="1"/>
</dbReference>
<protein>
    <submittedName>
        <fullName evidence="3">XdhC/CoxI family protein</fullName>
    </submittedName>
</protein>
<keyword evidence="4" id="KW-1185">Reference proteome</keyword>
<dbReference type="Pfam" id="PF13478">
    <property type="entry name" value="XdhC_C"/>
    <property type="match status" value="1"/>
</dbReference>
<dbReference type="OrthoDB" id="9815497at2"/>
<proteinExistence type="predicted"/>
<dbReference type="PANTHER" id="PTHR30388:SF4">
    <property type="entry name" value="MOLYBDENUM COFACTOR INSERTION CHAPERONE PAOD"/>
    <property type="match status" value="1"/>
</dbReference>
<sequence length="379" mass="38397">MLEIAGELLDALATGRRVAVATVTRVLGSAPRTLGTAMAVTDAGTVIGSISGGCVEGAIYESAQEVLDTGLGQLTEFGVSDDDAFAVGLSCGGTVEVFLAEFAPAGQRNALPDAVRAQLERAAAGQAAGLALVVAGTGAGLMLGPDAAGADGLGGPGDSAGGEHSNGLDADAVRRIRAGLRAGVASGQSTVGTVDCDGVTSRVLYLVAQAPPRCLIFGAVDFASALSAAASLLGYRVTICDARAVFATPERFPTAAEVVVEWPTDYLARTHTDARTVICVLTHDEKFDLPLLSTALSLDVAYAGAMGSRRTHERRMQRLQEAGVAAADLARLHSPIGLDLGASSPEETAVSILAEVLAARTGASGVPLRDRQGPIHPSS</sequence>
<dbReference type="AlphaFoldDB" id="A0A4R9BNA8"/>
<name>A0A4R9BNA8_9MICO</name>
<dbReference type="InterPro" id="IPR003777">
    <property type="entry name" value="XdhC_CoxI"/>
</dbReference>
<evidence type="ECO:0000259" key="1">
    <source>
        <dbReference type="Pfam" id="PF02625"/>
    </source>
</evidence>
<evidence type="ECO:0000313" key="3">
    <source>
        <dbReference type="EMBL" id="TFD87284.1"/>
    </source>
</evidence>
<organism evidence="3 4">
    <name type="scientific">Cryobacterium lactosi</name>
    <dbReference type="NCBI Taxonomy" id="1259202"/>
    <lineage>
        <taxon>Bacteria</taxon>
        <taxon>Bacillati</taxon>
        <taxon>Actinomycetota</taxon>
        <taxon>Actinomycetes</taxon>
        <taxon>Micrococcales</taxon>
        <taxon>Microbacteriaceae</taxon>
        <taxon>Cryobacterium</taxon>
    </lineage>
</organism>
<comment type="caution">
    <text evidence="3">The sequence shown here is derived from an EMBL/GenBank/DDBJ whole genome shotgun (WGS) entry which is preliminary data.</text>
</comment>
<accession>A0A4R9BNA8</accession>
<gene>
    <name evidence="3" type="ORF">E3T61_15820</name>
</gene>
<dbReference type="EMBL" id="SOHM01000031">
    <property type="protein sequence ID" value="TFD87284.1"/>
    <property type="molecule type" value="Genomic_DNA"/>
</dbReference>
<dbReference type="Gene3D" id="3.40.50.720">
    <property type="entry name" value="NAD(P)-binding Rossmann-like Domain"/>
    <property type="match status" value="1"/>
</dbReference>
<evidence type="ECO:0000259" key="2">
    <source>
        <dbReference type="Pfam" id="PF13478"/>
    </source>
</evidence>
<dbReference type="Pfam" id="PF02625">
    <property type="entry name" value="XdhC_CoxI"/>
    <property type="match status" value="1"/>
</dbReference>
<dbReference type="InterPro" id="IPR052698">
    <property type="entry name" value="MoCofactor_Util/Proc"/>
</dbReference>
<dbReference type="InterPro" id="IPR027051">
    <property type="entry name" value="XdhC_Rossmann_dom"/>
</dbReference>
<feature type="domain" description="XdhC- CoxI" evidence="1">
    <location>
        <begin position="12"/>
        <end position="78"/>
    </location>
</feature>